<evidence type="ECO:0000256" key="2">
    <source>
        <dbReference type="SAM" id="MobiDB-lite"/>
    </source>
</evidence>
<sequence length="254" mass="28660">MQQISIYMNQITPLLSLYSEIIACLIIVSLLSLIVGWMLRRSRAKRQMNALTQFWEKRYNALEDMSRLDIENLEEQLQGMANETKIIQATNRLQSDSLKANDSSAQKYRAEAIELNRQHAEAQERLQRIIQQKDRDIVELGNQLSRSRSTASKAGSVAMRSFSSAADDTDALGDGELTYADTVAIGSADLLDSTIQMSPQELRVRRTDKQTDDELESTVVINHSDVIDMEEATVALDEESLAFARRSSKSNRKN</sequence>
<keyword evidence="5" id="KW-1185">Reference proteome</keyword>
<dbReference type="KEGG" id="gai:IMCC3135_32230"/>
<feature type="transmembrane region" description="Helical" evidence="3">
    <location>
        <begin position="17"/>
        <end position="39"/>
    </location>
</feature>
<keyword evidence="3" id="KW-1133">Transmembrane helix</keyword>
<organism evidence="4 5">
    <name type="scientific">Granulosicoccus antarcticus IMCC3135</name>
    <dbReference type="NCBI Taxonomy" id="1192854"/>
    <lineage>
        <taxon>Bacteria</taxon>
        <taxon>Pseudomonadati</taxon>
        <taxon>Pseudomonadota</taxon>
        <taxon>Gammaproteobacteria</taxon>
        <taxon>Chromatiales</taxon>
        <taxon>Granulosicoccaceae</taxon>
        <taxon>Granulosicoccus</taxon>
    </lineage>
</organism>
<protein>
    <recommendedName>
        <fullName evidence="6">Chromosome partition protein Smc</fullName>
    </recommendedName>
</protein>
<keyword evidence="1" id="KW-0175">Coiled coil</keyword>
<gene>
    <name evidence="4" type="ORF">IMCC3135_32230</name>
</gene>
<accession>A0A2Z2P1R0</accession>
<feature type="region of interest" description="Disordered" evidence="2">
    <location>
        <begin position="144"/>
        <end position="170"/>
    </location>
</feature>
<dbReference type="EMBL" id="CP018632">
    <property type="protein sequence ID" value="ASJ76491.1"/>
    <property type="molecule type" value="Genomic_DNA"/>
</dbReference>
<evidence type="ECO:0000256" key="1">
    <source>
        <dbReference type="SAM" id="Coils"/>
    </source>
</evidence>
<proteinExistence type="predicted"/>
<evidence type="ECO:0000313" key="5">
    <source>
        <dbReference type="Proteomes" id="UP000250079"/>
    </source>
</evidence>
<keyword evidence="3" id="KW-0472">Membrane</keyword>
<name>A0A2Z2P1R0_9GAMM</name>
<evidence type="ECO:0008006" key="6">
    <source>
        <dbReference type="Google" id="ProtNLM"/>
    </source>
</evidence>
<dbReference type="AlphaFoldDB" id="A0A2Z2P1R0"/>
<evidence type="ECO:0000313" key="4">
    <source>
        <dbReference type="EMBL" id="ASJ76491.1"/>
    </source>
</evidence>
<feature type="coiled-coil region" evidence="1">
    <location>
        <begin position="63"/>
        <end position="132"/>
    </location>
</feature>
<evidence type="ECO:0000256" key="3">
    <source>
        <dbReference type="SAM" id="Phobius"/>
    </source>
</evidence>
<reference evidence="4 5" key="1">
    <citation type="submission" date="2016-12" db="EMBL/GenBank/DDBJ databases">
        <authorList>
            <person name="Song W.-J."/>
            <person name="Kurnit D.M."/>
        </authorList>
    </citation>
    <scope>NUCLEOTIDE SEQUENCE [LARGE SCALE GENOMIC DNA]</scope>
    <source>
        <strain evidence="4 5">IMCC3135</strain>
    </source>
</reference>
<feature type="compositionally biased region" description="Polar residues" evidence="2">
    <location>
        <begin position="144"/>
        <end position="153"/>
    </location>
</feature>
<keyword evidence="3" id="KW-0812">Transmembrane</keyword>
<dbReference type="Proteomes" id="UP000250079">
    <property type="component" value="Chromosome"/>
</dbReference>